<dbReference type="PROSITE" id="PS01130">
    <property type="entry name" value="SLC26A"/>
    <property type="match status" value="1"/>
</dbReference>
<dbReference type="CDD" id="cd07042">
    <property type="entry name" value="STAS_SulP_like_sulfate_transporter"/>
    <property type="match status" value="1"/>
</dbReference>
<dbReference type="Pfam" id="PF01740">
    <property type="entry name" value="STAS"/>
    <property type="match status" value="1"/>
</dbReference>
<dbReference type="PROSITE" id="PS50801">
    <property type="entry name" value="STAS"/>
    <property type="match status" value="1"/>
</dbReference>
<dbReference type="InterPro" id="IPR036513">
    <property type="entry name" value="STAS_dom_sf"/>
</dbReference>
<feature type="transmembrane region" description="Helical" evidence="5">
    <location>
        <begin position="368"/>
        <end position="390"/>
    </location>
</feature>
<feature type="transmembrane region" description="Helical" evidence="5">
    <location>
        <begin position="402"/>
        <end position="420"/>
    </location>
</feature>
<reference evidence="7" key="1">
    <citation type="submission" date="2025-08" db="UniProtKB">
        <authorList>
            <consortium name="Ensembl"/>
        </authorList>
    </citation>
    <scope>IDENTIFICATION</scope>
</reference>
<proteinExistence type="predicted"/>
<dbReference type="InterPro" id="IPR011547">
    <property type="entry name" value="SLC26A/SulP_dom"/>
</dbReference>
<keyword evidence="4 5" id="KW-0472">Membrane</keyword>
<evidence type="ECO:0000256" key="1">
    <source>
        <dbReference type="ARBA" id="ARBA00004141"/>
    </source>
</evidence>
<feature type="transmembrane region" description="Helical" evidence="5">
    <location>
        <begin position="204"/>
        <end position="222"/>
    </location>
</feature>
<evidence type="ECO:0000259" key="6">
    <source>
        <dbReference type="PROSITE" id="PS50801"/>
    </source>
</evidence>
<dbReference type="GO" id="GO:0008271">
    <property type="term" value="F:secondary active sulfate transmembrane transporter activity"/>
    <property type="evidence" value="ECO:0007669"/>
    <property type="project" value="InterPro"/>
</dbReference>
<dbReference type="AlphaFoldDB" id="A0A8C8BK55"/>
<comment type="subcellular location">
    <subcellularLocation>
        <location evidence="1">Membrane</location>
        <topology evidence="1">Multi-pass membrane protein</topology>
    </subcellularLocation>
</comment>
<dbReference type="Gene3D" id="3.30.750.24">
    <property type="entry name" value="STAS domain"/>
    <property type="match status" value="1"/>
</dbReference>
<dbReference type="InterPro" id="IPR002645">
    <property type="entry name" value="STAS_dom"/>
</dbReference>
<feature type="transmembrane region" description="Helical" evidence="5">
    <location>
        <begin position="242"/>
        <end position="266"/>
    </location>
</feature>
<sequence length="749" mass="83444">KSTSIWRIQIFPVLMYHKTDMQENHRKHHCVFMLAKLRKSCSCTPKKLKNFVMDFLPVLRWLPKYQCKEYIWGDVMSGLVIGIILVPQAIAYSLLAGLKPIYSLYTSFFANIIYFLMGTSRHVSVGIFSLISLMVGQVVDRELLLAGFDLNDDAPSAWGDGSLQNDSQSNSTAFNLTVAGMNVLMGIFRLGFVSMYLSESVLDGFATGASLTILTAQVKYLIGIKIPRSQGHGMLVITWINIFRNISQANFCDVITSAICIMVLVTAKELGDRYKHKLKFPLPTELVVIVVATLVSHYGKLNEVYASSVSGAIPTGFIPPKVPHFNLMLRVAVDALPLAVVSFVFTVSLSEMCAKKYAYTIRANQEMFAVGFCNIIPSFFHSFATSAALAKTLVKTSTGCQTQVSGVISAMVVLLVLLFLAPLFYSLQKCVLACIIIVSLRGALRKFQDVPARYHVNKVDTLIWVVTMSASALISTEIGLLVGIVFSMLCIVVRTQRPRTTLLGQIPNTSFYEDDLEYENLSSVPKVKIFRFEAPLYYANRNYFLKSLYRLTNLDPNLEAARRKKYEKEKQHLKKGDHKTANGLGMRETTLQLVPKQNDFQALVVDCSSISFLDTTGVNTLKEILKDYKDLNISVLLACCNPSVTDSLKRGGYFGKDCGSMQEMLFYSIHNAVQFAKDQKLPADSTDGEGQFAIITRHALGCVQQWAYQPLSPEELCCLSDATQNSHWGCSPVPGWNRLITCICTLKCR</sequence>
<dbReference type="Pfam" id="PF00916">
    <property type="entry name" value="Sulfate_transp"/>
    <property type="match status" value="1"/>
</dbReference>
<evidence type="ECO:0000256" key="5">
    <source>
        <dbReference type="SAM" id="Phobius"/>
    </source>
</evidence>
<reference evidence="7" key="2">
    <citation type="submission" date="2025-09" db="UniProtKB">
        <authorList>
            <consortium name="Ensembl"/>
        </authorList>
    </citation>
    <scope>IDENTIFICATION</scope>
</reference>
<dbReference type="InterPro" id="IPR001902">
    <property type="entry name" value="SLC26A/SulP_fam"/>
</dbReference>
<feature type="transmembrane region" description="Helical" evidence="5">
    <location>
        <begin position="464"/>
        <end position="493"/>
    </location>
</feature>
<dbReference type="GO" id="GO:0016020">
    <property type="term" value="C:membrane"/>
    <property type="evidence" value="ECO:0007669"/>
    <property type="project" value="UniProtKB-SubCell"/>
</dbReference>
<evidence type="ECO:0000256" key="4">
    <source>
        <dbReference type="ARBA" id="ARBA00023136"/>
    </source>
</evidence>
<name>A0A8C8BK55_9STRI</name>
<keyword evidence="3 5" id="KW-1133">Transmembrane helix</keyword>
<protein>
    <submittedName>
        <fullName evidence="7">Solute carrier family 26 member 1</fullName>
    </submittedName>
</protein>
<feature type="transmembrane region" description="Helical" evidence="5">
    <location>
        <begin position="123"/>
        <end position="139"/>
    </location>
</feature>
<dbReference type="InterPro" id="IPR018045">
    <property type="entry name" value="S04_transporter_CS"/>
</dbReference>
<keyword evidence="8" id="KW-1185">Reference proteome</keyword>
<accession>A0A8C8BK55</accession>
<evidence type="ECO:0000313" key="7">
    <source>
        <dbReference type="Ensembl" id="ENSOSUP00000021737.1"/>
    </source>
</evidence>
<dbReference type="NCBIfam" id="TIGR00815">
    <property type="entry name" value="sulP"/>
    <property type="match status" value="1"/>
</dbReference>
<feature type="domain" description="STAS" evidence="6">
    <location>
        <begin position="517"/>
        <end position="676"/>
    </location>
</feature>
<dbReference type="PANTHER" id="PTHR11814">
    <property type="entry name" value="SULFATE TRANSPORTER"/>
    <property type="match status" value="1"/>
</dbReference>
<dbReference type="SUPFAM" id="SSF52091">
    <property type="entry name" value="SpoIIaa-like"/>
    <property type="match status" value="1"/>
</dbReference>
<keyword evidence="2 5" id="KW-0812">Transmembrane</keyword>
<feature type="transmembrane region" description="Helical" evidence="5">
    <location>
        <begin position="173"/>
        <end position="192"/>
    </location>
</feature>
<feature type="transmembrane region" description="Helical" evidence="5">
    <location>
        <begin position="327"/>
        <end position="347"/>
    </location>
</feature>
<organism evidence="7 8">
    <name type="scientific">Otus sunia</name>
    <name type="common">Oriental scops-owl</name>
    <dbReference type="NCBI Taxonomy" id="257818"/>
    <lineage>
        <taxon>Eukaryota</taxon>
        <taxon>Metazoa</taxon>
        <taxon>Chordata</taxon>
        <taxon>Craniata</taxon>
        <taxon>Vertebrata</taxon>
        <taxon>Euteleostomi</taxon>
        <taxon>Archelosauria</taxon>
        <taxon>Archosauria</taxon>
        <taxon>Dinosauria</taxon>
        <taxon>Saurischia</taxon>
        <taxon>Theropoda</taxon>
        <taxon>Coelurosauria</taxon>
        <taxon>Aves</taxon>
        <taxon>Neognathae</taxon>
        <taxon>Neoaves</taxon>
        <taxon>Telluraves</taxon>
        <taxon>Strigiformes</taxon>
        <taxon>Strigidae</taxon>
        <taxon>Otus</taxon>
    </lineage>
</organism>
<evidence type="ECO:0000256" key="3">
    <source>
        <dbReference type="ARBA" id="ARBA00022989"/>
    </source>
</evidence>
<evidence type="ECO:0000256" key="2">
    <source>
        <dbReference type="ARBA" id="ARBA00022692"/>
    </source>
</evidence>
<dbReference type="Ensembl" id="ENSOSUT00000022405.1">
    <property type="protein sequence ID" value="ENSOSUP00000021737.1"/>
    <property type="gene ID" value="ENSOSUG00000015037.1"/>
</dbReference>
<feature type="transmembrane region" description="Helical" evidence="5">
    <location>
        <begin position="70"/>
        <end position="94"/>
    </location>
</feature>
<dbReference type="Proteomes" id="UP000694552">
    <property type="component" value="Unplaced"/>
</dbReference>
<evidence type="ECO:0000313" key="8">
    <source>
        <dbReference type="Proteomes" id="UP000694552"/>
    </source>
</evidence>